<proteinExistence type="predicted"/>
<evidence type="ECO:0000313" key="2">
    <source>
        <dbReference type="Proteomes" id="UP000314294"/>
    </source>
</evidence>
<reference evidence="1 2" key="1">
    <citation type="submission" date="2019-03" db="EMBL/GenBank/DDBJ databases">
        <title>First draft genome of Liparis tanakae, snailfish: a comprehensive survey of snailfish specific genes.</title>
        <authorList>
            <person name="Kim W."/>
            <person name="Song I."/>
            <person name="Jeong J.-H."/>
            <person name="Kim D."/>
            <person name="Kim S."/>
            <person name="Ryu S."/>
            <person name="Song J.Y."/>
            <person name="Lee S.K."/>
        </authorList>
    </citation>
    <scope>NUCLEOTIDE SEQUENCE [LARGE SCALE GENOMIC DNA]</scope>
    <source>
        <tissue evidence="1">Muscle</tissue>
    </source>
</reference>
<keyword evidence="2" id="KW-1185">Reference proteome</keyword>
<organism evidence="1 2">
    <name type="scientific">Liparis tanakae</name>
    <name type="common">Tanaka's snailfish</name>
    <dbReference type="NCBI Taxonomy" id="230148"/>
    <lineage>
        <taxon>Eukaryota</taxon>
        <taxon>Metazoa</taxon>
        <taxon>Chordata</taxon>
        <taxon>Craniata</taxon>
        <taxon>Vertebrata</taxon>
        <taxon>Euteleostomi</taxon>
        <taxon>Actinopterygii</taxon>
        <taxon>Neopterygii</taxon>
        <taxon>Teleostei</taxon>
        <taxon>Neoteleostei</taxon>
        <taxon>Acanthomorphata</taxon>
        <taxon>Eupercaria</taxon>
        <taxon>Perciformes</taxon>
        <taxon>Cottioidei</taxon>
        <taxon>Cottales</taxon>
        <taxon>Liparidae</taxon>
        <taxon>Liparis</taxon>
    </lineage>
</organism>
<gene>
    <name evidence="1" type="ORF">EYF80_016154</name>
</gene>
<comment type="caution">
    <text evidence="1">The sequence shown here is derived from an EMBL/GenBank/DDBJ whole genome shotgun (WGS) entry which is preliminary data.</text>
</comment>
<name>A0A4Z2I678_9TELE</name>
<protein>
    <submittedName>
        <fullName evidence="1">Uncharacterized protein</fullName>
    </submittedName>
</protein>
<dbReference type="Proteomes" id="UP000314294">
    <property type="component" value="Unassembled WGS sequence"/>
</dbReference>
<dbReference type="EMBL" id="SRLO01000123">
    <property type="protein sequence ID" value="TNN73559.1"/>
    <property type="molecule type" value="Genomic_DNA"/>
</dbReference>
<evidence type="ECO:0000313" key="1">
    <source>
        <dbReference type="EMBL" id="TNN73559.1"/>
    </source>
</evidence>
<accession>A0A4Z2I678</accession>
<sequence>MICDLSCRRSQCNSGVADAVAAGNRLHTGSRNIKEKHSSITPSRGELVGQKTFPMADSSSALHRGQRSSGSLLQDSDRLVLIII</sequence>
<dbReference type="AlphaFoldDB" id="A0A4Z2I678"/>